<accession>A0ABD2CX27</accession>
<sequence length="241" mass="27354">MVGMLARQIGDKPFESTGTSPRLRRSRRTNAIEKAHQFGHVIVRLSVDDRHLRDRRREIVRRNLPPLDGSSQAIVGDERFRGFIRASLDPMSVVVVGGNLGASGTKDGKVDVRRAGRLFEFPAYWFGRKRGSFDLITYFILTEIDYSLESLCSKRDGRSSDRRLKVERHLWLMTNVIYYVTAQSDPNRRPRVNTAMLAPREGGEGEGKGGGEEEEEEEKEEEEEEEEGLLCEASLRKSGLI</sequence>
<comment type="caution">
    <text evidence="2">The sequence shown here is derived from an EMBL/GenBank/DDBJ whole genome shotgun (WGS) entry which is preliminary data.</text>
</comment>
<evidence type="ECO:0000256" key="1">
    <source>
        <dbReference type="SAM" id="MobiDB-lite"/>
    </source>
</evidence>
<evidence type="ECO:0000313" key="3">
    <source>
        <dbReference type="Proteomes" id="UP001607303"/>
    </source>
</evidence>
<reference evidence="2 3" key="1">
    <citation type="journal article" date="2024" name="Ann. Entomol. Soc. Am.">
        <title>Genomic analyses of the southern and eastern yellowjacket wasps (Hymenoptera: Vespidae) reveal evolutionary signatures of social life.</title>
        <authorList>
            <person name="Catto M.A."/>
            <person name="Caine P.B."/>
            <person name="Orr S.E."/>
            <person name="Hunt B.G."/>
            <person name="Goodisman M.A.D."/>
        </authorList>
    </citation>
    <scope>NUCLEOTIDE SEQUENCE [LARGE SCALE GENOMIC DNA]</scope>
    <source>
        <strain evidence="2">232</strain>
        <tissue evidence="2">Head and thorax</tissue>
    </source>
</reference>
<feature type="region of interest" description="Disordered" evidence="1">
    <location>
        <begin position="189"/>
        <end position="241"/>
    </location>
</feature>
<name>A0ABD2CX27_VESMC</name>
<keyword evidence="3" id="KW-1185">Reference proteome</keyword>
<organism evidence="2 3">
    <name type="scientific">Vespula maculifrons</name>
    <name type="common">Eastern yellow jacket</name>
    <name type="synonym">Wasp</name>
    <dbReference type="NCBI Taxonomy" id="7453"/>
    <lineage>
        <taxon>Eukaryota</taxon>
        <taxon>Metazoa</taxon>
        <taxon>Ecdysozoa</taxon>
        <taxon>Arthropoda</taxon>
        <taxon>Hexapoda</taxon>
        <taxon>Insecta</taxon>
        <taxon>Pterygota</taxon>
        <taxon>Neoptera</taxon>
        <taxon>Endopterygota</taxon>
        <taxon>Hymenoptera</taxon>
        <taxon>Apocrita</taxon>
        <taxon>Aculeata</taxon>
        <taxon>Vespoidea</taxon>
        <taxon>Vespidae</taxon>
        <taxon>Vespinae</taxon>
        <taxon>Vespula</taxon>
    </lineage>
</organism>
<evidence type="ECO:0000313" key="2">
    <source>
        <dbReference type="EMBL" id="KAL2749676.1"/>
    </source>
</evidence>
<dbReference type="Proteomes" id="UP001607303">
    <property type="component" value="Unassembled WGS sequence"/>
</dbReference>
<gene>
    <name evidence="2" type="ORF">V1477_001747</name>
</gene>
<feature type="compositionally biased region" description="Basic and acidic residues" evidence="1">
    <location>
        <begin position="201"/>
        <end position="211"/>
    </location>
</feature>
<protein>
    <submittedName>
        <fullName evidence="2">Myocardin-related transcription factor A isoform X2</fullName>
    </submittedName>
</protein>
<proteinExistence type="predicted"/>
<dbReference type="EMBL" id="JAYRBN010000026">
    <property type="protein sequence ID" value="KAL2749676.1"/>
    <property type="molecule type" value="Genomic_DNA"/>
</dbReference>
<dbReference type="AlphaFoldDB" id="A0ABD2CX27"/>
<feature type="compositionally biased region" description="Acidic residues" evidence="1">
    <location>
        <begin position="212"/>
        <end position="229"/>
    </location>
</feature>
<feature type="region of interest" description="Disordered" evidence="1">
    <location>
        <begin position="1"/>
        <end position="25"/>
    </location>
</feature>